<dbReference type="InterPro" id="IPR049326">
    <property type="entry name" value="Rhodopsin_dom_fungi"/>
</dbReference>
<name>A0AA38VYP2_9PEZI</name>
<organism evidence="8 9">
    <name type="scientific">Coniochaeta hoffmannii</name>
    <dbReference type="NCBI Taxonomy" id="91930"/>
    <lineage>
        <taxon>Eukaryota</taxon>
        <taxon>Fungi</taxon>
        <taxon>Dikarya</taxon>
        <taxon>Ascomycota</taxon>
        <taxon>Pezizomycotina</taxon>
        <taxon>Sordariomycetes</taxon>
        <taxon>Sordariomycetidae</taxon>
        <taxon>Coniochaetales</taxon>
        <taxon>Coniochaetaceae</taxon>
        <taxon>Coniochaeta</taxon>
    </lineage>
</organism>
<proteinExistence type="inferred from homology"/>
<evidence type="ECO:0000256" key="6">
    <source>
        <dbReference type="SAM" id="Phobius"/>
    </source>
</evidence>
<evidence type="ECO:0000259" key="7">
    <source>
        <dbReference type="Pfam" id="PF20684"/>
    </source>
</evidence>
<dbReference type="Proteomes" id="UP001174691">
    <property type="component" value="Unassembled WGS sequence"/>
</dbReference>
<keyword evidence="3 6" id="KW-1133">Transmembrane helix</keyword>
<comment type="subcellular location">
    <subcellularLocation>
        <location evidence="1">Membrane</location>
        <topology evidence="1">Multi-pass membrane protein</topology>
    </subcellularLocation>
</comment>
<sequence length="209" mass="21937">MLLGYTITLSIFFGGPCKPLVIGSGVCLNSIAIAQAVLNVVTDAIIIVLPIPTIQPLNMPLKQRIQVGIILALGSVACVASIVRVSCVKAMPANPDVTWTQASAAVWSCLELNLGILCNCLALVKLFVRRHTHFLADSSARAYGSQAGGQQASRAMRLAPSVPPSPTPTPTISQSIARYLPSSTFGARPSLGLTDETSLIMEVSLMPSP</sequence>
<feature type="transmembrane region" description="Helical" evidence="6">
    <location>
        <begin position="65"/>
        <end position="85"/>
    </location>
</feature>
<reference evidence="8" key="1">
    <citation type="submission" date="2022-07" db="EMBL/GenBank/DDBJ databases">
        <title>Fungi with potential for degradation of polypropylene.</title>
        <authorList>
            <person name="Gostincar C."/>
        </authorList>
    </citation>
    <scope>NUCLEOTIDE SEQUENCE</scope>
    <source>
        <strain evidence="8">EXF-13287</strain>
    </source>
</reference>
<keyword evidence="4 6" id="KW-0472">Membrane</keyword>
<feature type="transmembrane region" description="Helical" evidence="6">
    <location>
        <begin position="33"/>
        <end position="53"/>
    </location>
</feature>
<accession>A0AA38VYP2</accession>
<dbReference type="EMBL" id="JANBVN010000041">
    <property type="protein sequence ID" value="KAJ9158108.1"/>
    <property type="molecule type" value="Genomic_DNA"/>
</dbReference>
<protein>
    <recommendedName>
        <fullName evidence="7">Rhodopsin domain-containing protein</fullName>
    </recommendedName>
</protein>
<dbReference type="InterPro" id="IPR052337">
    <property type="entry name" value="SAT4-like"/>
</dbReference>
<evidence type="ECO:0000256" key="3">
    <source>
        <dbReference type="ARBA" id="ARBA00022989"/>
    </source>
</evidence>
<dbReference type="PANTHER" id="PTHR33048:SF129">
    <property type="entry name" value="INTEGRAL MEMBRANE PROTEIN-RELATED"/>
    <property type="match status" value="1"/>
</dbReference>
<dbReference type="Pfam" id="PF20684">
    <property type="entry name" value="Fung_rhodopsin"/>
    <property type="match status" value="1"/>
</dbReference>
<feature type="domain" description="Rhodopsin" evidence="7">
    <location>
        <begin position="26"/>
        <end position="129"/>
    </location>
</feature>
<dbReference type="AlphaFoldDB" id="A0AA38VYP2"/>
<evidence type="ECO:0000313" key="9">
    <source>
        <dbReference type="Proteomes" id="UP001174691"/>
    </source>
</evidence>
<dbReference type="PANTHER" id="PTHR33048">
    <property type="entry name" value="PTH11-LIKE INTEGRAL MEMBRANE PROTEIN (AFU_ORTHOLOGUE AFUA_5G11245)"/>
    <property type="match status" value="1"/>
</dbReference>
<keyword evidence="9" id="KW-1185">Reference proteome</keyword>
<comment type="similarity">
    <text evidence="5">Belongs to the SAT4 family.</text>
</comment>
<evidence type="ECO:0000256" key="1">
    <source>
        <dbReference type="ARBA" id="ARBA00004141"/>
    </source>
</evidence>
<evidence type="ECO:0000313" key="8">
    <source>
        <dbReference type="EMBL" id="KAJ9158108.1"/>
    </source>
</evidence>
<comment type="caution">
    <text evidence="8">The sequence shown here is derived from an EMBL/GenBank/DDBJ whole genome shotgun (WGS) entry which is preliminary data.</text>
</comment>
<gene>
    <name evidence="8" type="ORF">NKR19_g3608</name>
</gene>
<dbReference type="GO" id="GO:0016020">
    <property type="term" value="C:membrane"/>
    <property type="evidence" value="ECO:0007669"/>
    <property type="project" value="UniProtKB-SubCell"/>
</dbReference>
<evidence type="ECO:0000256" key="2">
    <source>
        <dbReference type="ARBA" id="ARBA00022692"/>
    </source>
</evidence>
<evidence type="ECO:0000256" key="4">
    <source>
        <dbReference type="ARBA" id="ARBA00023136"/>
    </source>
</evidence>
<keyword evidence="2 6" id="KW-0812">Transmembrane</keyword>
<evidence type="ECO:0000256" key="5">
    <source>
        <dbReference type="ARBA" id="ARBA00038359"/>
    </source>
</evidence>